<keyword evidence="4 7" id="KW-0812">Transmembrane</keyword>
<gene>
    <name evidence="9" type="ORF">EV186_103416</name>
</gene>
<sequence length="457" mass="47448">MRRVPARLVVPLVLGTLLNALNSSMIAVALVAIGDEFHAGAEVVWLVSGLYLATAVGQPMMGRLADQFGPRRVFIAGLFIVMVAATLAPFAPGLGWLVAARVLLGIGTSAGYPAGVALIRRWADEVGDANPMGGLSAISAAGQSAVAFGPPLGGVLILLLGWRSIFWVNLPVAIASLVLVLLWVRPDGPVERASARDRIRQLDLPGSLLFVASLTALLLALLTANWWLLAATVLGAVGLIWWELRASTPFIDVRMLVANRALSRTYLRQAVTYVLFYSVFFGLPNWLERGRGLTSAQSGLVVLPVAGVGVLTTVIAARLIRTLGVRPVLAIGSGALLVGSAALLLVHSHTELVVLVLIAAVLGIPNGFNGLGNQSAMYAVAPTSVIGVASGLLRTAQYVGANMASALLGLTIGAKADDAGLHELAMIMGVLSVGLLAFALVALRRGGRVTESVGGGR</sequence>
<dbReference type="Gene3D" id="1.20.1250.20">
    <property type="entry name" value="MFS general substrate transporter like domains"/>
    <property type="match status" value="1"/>
</dbReference>
<keyword evidence="5 7" id="KW-1133">Transmembrane helix</keyword>
<feature type="transmembrane region" description="Helical" evidence="7">
    <location>
        <begin position="204"/>
        <end position="221"/>
    </location>
</feature>
<keyword evidence="2" id="KW-0813">Transport</keyword>
<dbReference type="Gene3D" id="1.20.1720.10">
    <property type="entry name" value="Multidrug resistance protein D"/>
    <property type="match status" value="1"/>
</dbReference>
<accession>A0A4R6SBV7</accession>
<dbReference type="GO" id="GO:0022857">
    <property type="term" value="F:transmembrane transporter activity"/>
    <property type="evidence" value="ECO:0007669"/>
    <property type="project" value="InterPro"/>
</dbReference>
<protein>
    <submittedName>
        <fullName evidence="9">Sugar phosphate permease</fullName>
    </submittedName>
</protein>
<evidence type="ECO:0000256" key="7">
    <source>
        <dbReference type="SAM" id="Phobius"/>
    </source>
</evidence>
<comment type="subcellular location">
    <subcellularLocation>
        <location evidence="1">Cell membrane</location>
        <topology evidence="1">Multi-pass membrane protein</topology>
    </subcellularLocation>
</comment>
<feature type="transmembrane region" description="Helical" evidence="7">
    <location>
        <begin position="375"/>
        <end position="393"/>
    </location>
</feature>
<reference evidence="9 10" key="1">
    <citation type="submission" date="2019-03" db="EMBL/GenBank/DDBJ databases">
        <title>Genomic Encyclopedia of Type Strains, Phase IV (KMG-IV): sequencing the most valuable type-strain genomes for metagenomic binning, comparative biology and taxonomic classification.</title>
        <authorList>
            <person name="Goeker M."/>
        </authorList>
    </citation>
    <scope>NUCLEOTIDE SEQUENCE [LARGE SCALE GENOMIC DNA]</scope>
    <source>
        <strain evidence="9 10">DSM 45361</strain>
    </source>
</reference>
<dbReference type="SUPFAM" id="SSF103473">
    <property type="entry name" value="MFS general substrate transporter"/>
    <property type="match status" value="1"/>
</dbReference>
<keyword evidence="3" id="KW-1003">Cell membrane</keyword>
<dbReference type="PANTHER" id="PTHR42718">
    <property type="entry name" value="MAJOR FACILITATOR SUPERFAMILY MULTIDRUG TRANSPORTER MFSC"/>
    <property type="match status" value="1"/>
</dbReference>
<evidence type="ECO:0000313" key="9">
    <source>
        <dbReference type="EMBL" id="TDP97452.1"/>
    </source>
</evidence>
<dbReference type="PANTHER" id="PTHR42718:SF46">
    <property type="entry name" value="BLR6921 PROTEIN"/>
    <property type="match status" value="1"/>
</dbReference>
<feature type="transmembrane region" description="Helical" evidence="7">
    <location>
        <begin position="352"/>
        <end position="368"/>
    </location>
</feature>
<name>A0A4R6SBV7_LABRH</name>
<dbReference type="Pfam" id="PF07690">
    <property type="entry name" value="MFS_1"/>
    <property type="match status" value="1"/>
</dbReference>
<keyword evidence="6 7" id="KW-0472">Membrane</keyword>
<feature type="transmembrane region" description="Helical" evidence="7">
    <location>
        <begin position="227"/>
        <end position="244"/>
    </location>
</feature>
<evidence type="ECO:0000256" key="1">
    <source>
        <dbReference type="ARBA" id="ARBA00004651"/>
    </source>
</evidence>
<organism evidence="9 10">
    <name type="scientific">Labedaea rhizosphaerae</name>
    <dbReference type="NCBI Taxonomy" id="598644"/>
    <lineage>
        <taxon>Bacteria</taxon>
        <taxon>Bacillati</taxon>
        <taxon>Actinomycetota</taxon>
        <taxon>Actinomycetes</taxon>
        <taxon>Pseudonocardiales</taxon>
        <taxon>Pseudonocardiaceae</taxon>
        <taxon>Labedaea</taxon>
    </lineage>
</organism>
<evidence type="ECO:0000313" key="10">
    <source>
        <dbReference type="Proteomes" id="UP000295444"/>
    </source>
</evidence>
<feature type="domain" description="Major facilitator superfamily (MFS) profile" evidence="8">
    <location>
        <begin position="8"/>
        <end position="446"/>
    </location>
</feature>
<dbReference type="GO" id="GO:0005886">
    <property type="term" value="C:plasma membrane"/>
    <property type="evidence" value="ECO:0007669"/>
    <property type="project" value="UniProtKB-SubCell"/>
</dbReference>
<dbReference type="PROSITE" id="PS50850">
    <property type="entry name" value="MFS"/>
    <property type="match status" value="1"/>
</dbReference>
<dbReference type="InterPro" id="IPR020846">
    <property type="entry name" value="MFS_dom"/>
</dbReference>
<evidence type="ECO:0000256" key="5">
    <source>
        <dbReference type="ARBA" id="ARBA00022989"/>
    </source>
</evidence>
<evidence type="ECO:0000259" key="8">
    <source>
        <dbReference type="PROSITE" id="PS50850"/>
    </source>
</evidence>
<feature type="transmembrane region" description="Helical" evidence="7">
    <location>
        <begin position="73"/>
        <end position="92"/>
    </location>
</feature>
<feature type="transmembrane region" description="Helical" evidence="7">
    <location>
        <begin position="265"/>
        <end position="287"/>
    </location>
</feature>
<feature type="transmembrane region" description="Helical" evidence="7">
    <location>
        <begin position="327"/>
        <end position="346"/>
    </location>
</feature>
<feature type="transmembrane region" description="Helical" evidence="7">
    <location>
        <begin position="424"/>
        <end position="443"/>
    </location>
</feature>
<evidence type="ECO:0000256" key="6">
    <source>
        <dbReference type="ARBA" id="ARBA00023136"/>
    </source>
</evidence>
<evidence type="ECO:0000256" key="3">
    <source>
        <dbReference type="ARBA" id="ARBA00022475"/>
    </source>
</evidence>
<evidence type="ECO:0000256" key="4">
    <source>
        <dbReference type="ARBA" id="ARBA00022692"/>
    </source>
</evidence>
<dbReference type="InterPro" id="IPR036259">
    <property type="entry name" value="MFS_trans_sf"/>
</dbReference>
<feature type="transmembrane region" description="Helical" evidence="7">
    <location>
        <begin position="39"/>
        <end position="61"/>
    </location>
</feature>
<dbReference type="AlphaFoldDB" id="A0A4R6SBV7"/>
<dbReference type="EMBL" id="SNXZ01000003">
    <property type="protein sequence ID" value="TDP97452.1"/>
    <property type="molecule type" value="Genomic_DNA"/>
</dbReference>
<proteinExistence type="predicted"/>
<keyword evidence="10" id="KW-1185">Reference proteome</keyword>
<feature type="transmembrane region" description="Helical" evidence="7">
    <location>
        <begin position="166"/>
        <end position="184"/>
    </location>
</feature>
<dbReference type="InterPro" id="IPR011701">
    <property type="entry name" value="MFS"/>
</dbReference>
<dbReference type="Proteomes" id="UP000295444">
    <property type="component" value="Unassembled WGS sequence"/>
</dbReference>
<feature type="transmembrane region" description="Helical" evidence="7">
    <location>
        <begin position="140"/>
        <end position="160"/>
    </location>
</feature>
<feature type="transmembrane region" description="Helical" evidence="7">
    <location>
        <begin position="98"/>
        <end position="119"/>
    </location>
</feature>
<evidence type="ECO:0000256" key="2">
    <source>
        <dbReference type="ARBA" id="ARBA00022448"/>
    </source>
</evidence>
<feature type="transmembrane region" description="Helical" evidence="7">
    <location>
        <begin position="299"/>
        <end position="320"/>
    </location>
</feature>
<comment type="caution">
    <text evidence="9">The sequence shown here is derived from an EMBL/GenBank/DDBJ whole genome shotgun (WGS) entry which is preliminary data.</text>
</comment>